<dbReference type="PANTHER" id="PTHR48080:SF3">
    <property type="entry name" value="ENOLASE SUPERFAMILY MEMBER DDB_G0284701"/>
    <property type="match status" value="1"/>
</dbReference>
<dbReference type="SFLD" id="SFLDG00180">
    <property type="entry name" value="muconate_cycloisomerase"/>
    <property type="match status" value="1"/>
</dbReference>
<sequence length="324" mass="35921">MKLNIVKQRWPIRGSFTISRGSKTEVNTLIVELEHQGATGRGECVPYARYGESLDSVEAQLRSIASLVEEGASRLDMQKLLPPGAARNVIDCAFWDLECKQQHCSIWQKLGCVPDALETAFTLSLDTPEKMQQMAADNAFRPLLKLKLGGEDDLQRVKAVRRGAPSSKLIIDANEAWDIESYERVVPELFKLGVAMIEQPFPADKDHWLDEVARPIPICADESCHDRTCLEMLVDRFDMINIKIDKTGGLTEALALKQEAERMGLAVMVGCMLSSSLSMAPAFVAAQGADIVDLDGPLLLSQDIEHGFEFKDNQMLPFGTELWG</sequence>
<evidence type="ECO:0000256" key="5">
    <source>
        <dbReference type="RuleBase" id="RU366006"/>
    </source>
</evidence>
<dbReference type="CDD" id="cd03319">
    <property type="entry name" value="L-Ala-DL-Glu_epimerase"/>
    <property type="match status" value="1"/>
</dbReference>
<dbReference type="SUPFAM" id="SSF54826">
    <property type="entry name" value="Enolase N-terminal domain-like"/>
    <property type="match status" value="1"/>
</dbReference>
<accession>A0ABT1N1Q6</accession>
<proteinExistence type="inferred from homology"/>
<evidence type="ECO:0000256" key="2">
    <source>
        <dbReference type="ARBA" id="ARBA00022723"/>
    </source>
</evidence>
<dbReference type="InterPro" id="IPR034603">
    <property type="entry name" value="Dipeptide_epimerase"/>
</dbReference>
<evidence type="ECO:0000256" key="3">
    <source>
        <dbReference type="ARBA" id="ARBA00022842"/>
    </source>
</evidence>
<comment type="cofactor">
    <cofactor evidence="5">
        <name>Mg(2+)</name>
        <dbReference type="ChEBI" id="CHEBI:18420"/>
    </cofactor>
    <text evidence="5">Binds 1 Mg(2+) ion per subunit.</text>
</comment>
<comment type="caution">
    <text evidence="7">The sequence shown here is derived from an EMBL/GenBank/DDBJ whole genome shotgun (WGS) entry which is preliminary data.</text>
</comment>
<dbReference type="InterPro" id="IPR029065">
    <property type="entry name" value="Enolase_C-like"/>
</dbReference>
<dbReference type="SFLD" id="SFLDF00010">
    <property type="entry name" value="dipeptide_epimerase"/>
    <property type="match status" value="1"/>
</dbReference>
<evidence type="ECO:0000313" key="8">
    <source>
        <dbReference type="Proteomes" id="UP001524460"/>
    </source>
</evidence>
<dbReference type="InterPro" id="IPR013341">
    <property type="entry name" value="Mandelate_racemase_N_dom"/>
</dbReference>
<protein>
    <recommendedName>
        <fullName evidence="5">Dipeptide epimerase</fullName>
        <ecNumber evidence="5">5.1.1.-</ecNumber>
    </recommendedName>
</protein>
<dbReference type="Gene3D" id="3.30.390.10">
    <property type="entry name" value="Enolase-like, N-terminal domain"/>
    <property type="match status" value="1"/>
</dbReference>
<dbReference type="PANTHER" id="PTHR48080">
    <property type="entry name" value="D-GALACTONATE DEHYDRATASE-RELATED"/>
    <property type="match status" value="1"/>
</dbReference>
<dbReference type="SFLD" id="SFLDS00001">
    <property type="entry name" value="Enolase"/>
    <property type="match status" value="1"/>
</dbReference>
<organism evidence="7 8">
    <name type="scientific">Photobacterium pectinilyticum</name>
    <dbReference type="NCBI Taxonomy" id="2906793"/>
    <lineage>
        <taxon>Bacteria</taxon>
        <taxon>Pseudomonadati</taxon>
        <taxon>Pseudomonadota</taxon>
        <taxon>Gammaproteobacteria</taxon>
        <taxon>Vibrionales</taxon>
        <taxon>Vibrionaceae</taxon>
        <taxon>Photobacterium</taxon>
    </lineage>
</organism>
<keyword evidence="4 5" id="KW-0413">Isomerase</keyword>
<dbReference type="Gene3D" id="3.20.20.120">
    <property type="entry name" value="Enolase-like C-terminal domain"/>
    <property type="match status" value="1"/>
</dbReference>
<dbReference type="InterPro" id="IPR036849">
    <property type="entry name" value="Enolase-like_C_sf"/>
</dbReference>
<evidence type="ECO:0000313" key="7">
    <source>
        <dbReference type="EMBL" id="MCQ1058671.1"/>
    </source>
</evidence>
<evidence type="ECO:0000259" key="6">
    <source>
        <dbReference type="SMART" id="SM00922"/>
    </source>
</evidence>
<dbReference type="EC" id="5.1.1.-" evidence="5"/>
<name>A0ABT1N1Q6_9GAMM</name>
<dbReference type="InterPro" id="IPR034593">
    <property type="entry name" value="DgoD-like"/>
</dbReference>
<dbReference type="InterPro" id="IPR029017">
    <property type="entry name" value="Enolase-like_N"/>
</dbReference>
<reference evidence="7 8" key="1">
    <citation type="submission" date="2022-07" db="EMBL/GenBank/DDBJ databases">
        <title>Photobacterium pectinilyticum sp. nov., a marine bacterium isolated from surface seawater of Qingdao offshore.</title>
        <authorList>
            <person name="Wang X."/>
        </authorList>
    </citation>
    <scope>NUCLEOTIDE SEQUENCE [LARGE SCALE GENOMIC DNA]</scope>
    <source>
        <strain evidence="7 8">ZSDE20</strain>
    </source>
</reference>
<keyword evidence="8" id="KW-1185">Reference proteome</keyword>
<comment type="similarity">
    <text evidence="1 5">Belongs to the mandelate racemase/muconate lactonizing enzyme family.</text>
</comment>
<dbReference type="InterPro" id="IPR013342">
    <property type="entry name" value="Mandelate_racemase_C"/>
</dbReference>
<dbReference type="Pfam" id="PF13378">
    <property type="entry name" value="MR_MLE_C"/>
    <property type="match status" value="1"/>
</dbReference>
<keyword evidence="2 5" id="KW-0479">Metal-binding</keyword>
<dbReference type="SMART" id="SM00922">
    <property type="entry name" value="MR_MLE"/>
    <property type="match status" value="1"/>
</dbReference>
<feature type="domain" description="Mandelate racemase/muconate lactonizing enzyme C-terminal" evidence="6">
    <location>
        <begin position="128"/>
        <end position="219"/>
    </location>
</feature>
<gene>
    <name evidence="7" type="ORF">NHN17_11450</name>
</gene>
<dbReference type="NCBIfam" id="NF042940">
    <property type="entry name" value="racemase_DgcA"/>
    <property type="match status" value="1"/>
</dbReference>
<dbReference type="Proteomes" id="UP001524460">
    <property type="component" value="Unassembled WGS sequence"/>
</dbReference>
<dbReference type="RefSeq" id="WP_255042656.1">
    <property type="nucleotide sequence ID" value="NZ_JANEYT010000022.1"/>
</dbReference>
<keyword evidence="3 5" id="KW-0460">Magnesium</keyword>
<evidence type="ECO:0000256" key="1">
    <source>
        <dbReference type="ARBA" id="ARBA00008031"/>
    </source>
</evidence>
<evidence type="ECO:0000256" key="4">
    <source>
        <dbReference type="ARBA" id="ARBA00023235"/>
    </source>
</evidence>
<dbReference type="Pfam" id="PF02746">
    <property type="entry name" value="MR_MLE_N"/>
    <property type="match status" value="1"/>
</dbReference>
<dbReference type="EMBL" id="JANEYT010000022">
    <property type="protein sequence ID" value="MCQ1058671.1"/>
    <property type="molecule type" value="Genomic_DNA"/>
</dbReference>
<dbReference type="SUPFAM" id="SSF51604">
    <property type="entry name" value="Enolase C-terminal domain-like"/>
    <property type="match status" value="1"/>
</dbReference>